<evidence type="ECO:0000313" key="3">
    <source>
        <dbReference type="Proteomes" id="UP001141327"/>
    </source>
</evidence>
<feature type="compositionally biased region" description="Low complexity" evidence="1">
    <location>
        <begin position="1128"/>
        <end position="1151"/>
    </location>
</feature>
<sequence>MMRRVLDASKEANDLLSKRQGWELTIHDIVKTKLWVAQSSVQNLVGMCACGRTLTQQLPQQTASYTGGPLLGSALSRVKAFISDLSRALFNEEVALREFVLEVNRLWEAGDLNEIRLLAEGLLGSLQSDGLTPNTRSFLRTCFLFAATVTIARLPRADWLRLLAPADPALVAGDPMGPYFPTTAVPAALLAQADAGGADEQTGPRIQQCLLRVGGLPAPRAEELRWVVGLLGPRPACWEWASALLQVGTLEESLDLLERVRAIRGLPSAAVLRQVPLAALVGRLKATAGLDQGMQATQSVYNRGLMIFMDQSMRVANSACPDRFPPSGGDYHTASCAHALAIIQSATPSPSYHHSHHHNHPPFRVRALVMALQQVVEAQGTVGPLTAIYALHLLAYLLREASPGGAAVMAALGAFTRAPWPAKAYGQACLRGLPWGTMDRETLFPAFIEIYQLYAVQRALSAEIAPLAIGTPLVSSFLCPPGEPARGPAYRALCLGAHGVPLALLAGPPGGCEEALLLRGCDELAKSMIACEPMVLEAYRTYPQLARANGQAHFPLLGLLWSPYHHNHPRSRTARQHCIAALGVRMLLHMGLLADHEILRIEARKMLRYLLTGGRHPDLAPVAMHALASLLAALGSRPVYPTPTTVPGPPVLASASLQAMLRPPMGQAPAPMVPQYVPGPALPAPDLSLTGLLLAPRLGTLAALCRALGLPLPPVEGAAGPQAADPGTAEGLVAWGRALWTASLIRGSGGLTSGQQNSLQLIAAAADLDWRQAAPTERFALVVLVSACGRLLGPPRAWGLLSPWVDPTCLPTRPLVGLGRALQADLMSAGGPSPSSGPAEAELRPFAALLVGLGALAEGSPAGGLTELFMTGGPLARAMSQLAPSQAGLGLLLRASLCSWCRAQPDPAADRALLGLGCCLRVALGALGPEELRQVMVETVLMGGGPDMKGADHPGEEALSERAALWWVRVLEAGDAGGDAGGAGGMGGMGRMAIAGQGDLLEALAQLVFITRAPCAPRIGCALAVQPRDVLLAQCARAPHLCMLRALAMDSDGGPEVSPRAAQALIEVAARTSHRHHPSGQLPRWHPRRHALHALVLAAPRLGPGSGAAAGVLRAMAAVLRRLPKANPAAPAAPAGSASASSPSARGPAEEAAGELDACGAALERSAEEPSSRFPAGGLLAPGSAALALVLSVPGPVGAALDGLRARPRRWDEAAARAARGEPEFPEAVGLMDLGPFAQPLSLPFHTLVSIPVTAAKLEGWARHVALDAAPRALAQRAEGAAGDDEGAAGSPLAAKLRLLLDDWETLGAAIDALDAEFARLAPQIFTTTATVKEAVTACGPSCEGPMRLQMNHNRTRHGATLDGLAPLAIRAARLGAAMRRICDRAAAEGATLPEGLQAALVGVARSPCPYAAPLPTLAQALLTRWAARSATTHHRLPPPTRFRAFVPRPCTIAIVPIFPDGIADGAWGYPGAPQAREQPGLLWALLSHIRPRPGRPSGPPPEPLPDALAALFAPEALAQAGQWAEYQRALEKVVAAGPLAVPLLSRFTGDHLAQCPAAVVSGLLGPLGSALGMLAPSPVPALLLPCTEMAAREPIRWAGLLRGALRGGWAPSLVDELVGPLAAAVAQLDPARALTLICLVRGPPAPCPSRTHPHNHPGIVIQASLSWLRWVPALQLLDGVACCPGRISPTVAAALADRLLGPLTTLGPFADLLRAEAAHALASGSRLPRLRPGRWHPLGVPVLPGPHPPAEGDLLLGAGRPALSPKATRLVEGGRAALEMDAARPALAAPPGTQQPDSGDVALPGIVCPSDVPAACLCAARVVGCLEALLPANPRAAGAWLGGLARVAEGLPALALARLLAHAPDQGWEAAMLEATRALGPLPVGCCYALALPARLRLRVFAHPALVGALMECVPWAELGARLRTGLEEAEPTASLAGCLWLALAVELHCCAGCPKGAPWLDVLRSVSSNPCKLFVGAVV</sequence>
<accession>A0ABQ8U5P7</accession>
<evidence type="ECO:0000256" key="1">
    <source>
        <dbReference type="SAM" id="MobiDB-lite"/>
    </source>
</evidence>
<name>A0ABQ8U5P7_9EUKA</name>
<keyword evidence="3" id="KW-1185">Reference proteome</keyword>
<gene>
    <name evidence="2" type="ORF">PAPYR_10581</name>
</gene>
<protein>
    <recommendedName>
        <fullName evidence="4">Non-specific serine/threonine protein kinase</fullName>
    </recommendedName>
</protein>
<proteinExistence type="predicted"/>
<comment type="caution">
    <text evidence="2">The sequence shown here is derived from an EMBL/GenBank/DDBJ whole genome shotgun (WGS) entry which is preliminary data.</text>
</comment>
<evidence type="ECO:0008006" key="4">
    <source>
        <dbReference type="Google" id="ProtNLM"/>
    </source>
</evidence>
<organism evidence="2 3">
    <name type="scientific">Paratrimastix pyriformis</name>
    <dbReference type="NCBI Taxonomy" id="342808"/>
    <lineage>
        <taxon>Eukaryota</taxon>
        <taxon>Metamonada</taxon>
        <taxon>Preaxostyla</taxon>
        <taxon>Paratrimastigidae</taxon>
        <taxon>Paratrimastix</taxon>
    </lineage>
</organism>
<evidence type="ECO:0000313" key="2">
    <source>
        <dbReference type="EMBL" id="KAJ4454677.1"/>
    </source>
</evidence>
<dbReference type="EMBL" id="JAPMOS010000141">
    <property type="protein sequence ID" value="KAJ4454677.1"/>
    <property type="molecule type" value="Genomic_DNA"/>
</dbReference>
<feature type="region of interest" description="Disordered" evidence="1">
    <location>
        <begin position="1127"/>
        <end position="1157"/>
    </location>
</feature>
<reference evidence="2" key="1">
    <citation type="journal article" date="2022" name="bioRxiv">
        <title>Genomics of Preaxostyla Flagellates Illuminates Evolutionary Transitions and the Path Towards Mitochondrial Loss.</title>
        <authorList>
            <person name="Novak L.V.F."/>
            <person name="Treitli S.C."/>
            <person name="Pyrih J."/>
            <person name="Halakuc P."/>
            <person name="Pipaliya S.V."/>
            <person name="Vacek V."/>
            <person name="Brzon O."/>
            <person name="Soukal P."/>
            <person name="Eme L."/>
            <person name="Dacks J.B."/>
            <person name="Karnkowska A."/>
            <person name="Elias M."/>
            <person name="Hampl V."/>
        </authorList>
    </citation>
    <scope>NUCLEOTIDE SEQUENCE</scope>
    <source>
        <strain evidence="2">RCP-MX</strain>
    </source>
</reference>
<dbReference type="Proteomes" id="UP001141327">
    <property type="component" value="Unassembled WGS sequence"/>
</dbReference>